<reference evidence="1 2" key="1">
    <citation type="submission" date="2018-08" db="EMBL/GenBank/DDBJ databases">
        <title>Recombination of ecologically and evolutionarily significant loci maintains genetic cohesion in the Pseudomonas syringae species complex.</title>
        <authorList>
            <person name="Dillon M."/>
            <person name="Thakur S."/>
            <person name="Almeida R.N.D."/>
            <person name="Weir B.S."/>
            <person name="Guttman D.S."/>
        </authorList>
    </citation>
    <scope>NUCLEOTIDE SEQUENCE [LARGE SCALE GENOMIC DNA]</scope>
    <source>
        <strain evidence="1 2">ICMP 8902</strain>
    </source>
</reference>
<accession>A0A3M3ZHH6</accession>
<evidence type="ECO:0000313" key="1">
    <source>
        <dbReference type="EMBL" id="RMO93515.1"/>
    </source>
</evidence>
<sequence length="41" mass="4632">MTYEENPSFPAMEDANAYFGALPALTTAERMFFASSNDFFE</sequence>
<gene>
    <name evidence="1" type="ORF">ALQ33_01064</name>
</gene>
<comment type="caution">
    <text evidence="1">The sequence shown here is derived from an EMBL/GenBank/DDBJ whole genome shotgun (WGS) entry which is preliminary data.</text>
</comment>
<dbReference type="EMBL" id="RBQB01000091">
    <property type="protein sequence ID" value="RMO93515.1"/>
    <property type="molecule type" value="Genomic_DNA"/>
</dbReference>
<dbReference type="RefSeq" id="WP_259639769.1">
    <property type="nucleotide sequence ID" value="NZ_RBQB01000091.1"/>
</dbReference>
<dbReference type="AlphaFoldDB" id="A0A3M3ZHH6"/>
<evidence type="ECO:0000313" key="2">
    <source>
        <dbReference type="Proteomes" id="UP000279372"/>
    </source>
</evidence>
<proteinExistence type="predicted"/>
<dbReference type="Proteomes" id="UP000279372">
    <property type="component" value="Unassembled WGS sequence"/>
</dbReference>
<name>A0A3M3ZHH6_9PSED</name>
<protein>
    <submittedName>
        <fullName evidence="1">Uncharacterized protein</fullName>
    </submittedName>
</protein>
<organism evidence="1 2">
    <name type="scientific">Pseudomonas syringae pv. philadelphi</name>
    <dbReference type="NCBI Taxonomy" id="251706"/>
    <lineage>
        <taxon>Bacteria</taxon>
        <taxon>Pseudomonadati</taxon>
        <taxon>Pseudomonadota</taxon>
        <taxon>Gammaproteobacteria</taxon>
        <taxon>Pseudomonadales</taxon>
        <taxon>Pseudomonadaceae</taxon>
        <taxon>Pseudomonas</taxon>
    </lineage>
</organism>